<reference evidence="9" key="2">
    <citation type="submission" date="2018-01" db="EMBL/GenBank/DDBJ databases">
        <authorList>
            <person name="Gaut B.S."/>
            <person name="Morton B.R."/>
            <person name="Clegg M.T."/>
            <person name="Duvall M.R."/>
        </authorList>
    </citation>
    <scope>NUCLEOTIDE SEQUENCE [LARGE SCALE GENOMIC DNA]</scope>
</reference>
<dbReference type="EMBL" id="CP069811">
    <property type="protein sequence ID" value="QRQ92045.1"/>
    <property type="molecule type" value="Genomic_DNA"/>
</dbReference>
<geneLocation type="plasmid" evidence="9">
    <name>co2235_mp</name>
</geneLocation>
<dbReference type="EMBL" id="OGUS01000100">
    <property type="protein sequence ID" value="SPC10481.1"/>
    <property type="molecule type" value="Genomic_DNA"/>
</dbReference>
<dbReference type="RefSeq" id="WP_063240706.1">
    <property type="nucleotide sequence ID" value="NZ_CP069809.1"/>
</dbReference>
<dbReference type="InterPro" id="IPR013785">
    <property type="entry name" value="Aldolase_TIM"/>
</dbReference>
<name>A0A375GEX5_9BURK</name>
<dbReference type="GeneID" id="303488618"/>
<evidence type="ECO:0000256" key="1">
    <source>
        <dbReference type="ARBA" id="ARBA00009881"/>
    </source>
</evidence>
<evidence type="ECO:0000313" key="8">
    <source>
        <dbReference type="EMBL" id="SPC19355.1"/>
    </source>
</evidence>
<proteinExistence type="inferred from homology"/>
<organism evidence="7 9">
    <name type="scientific">Cupriavidus oxalaticus</name>
    <dbReference type="NCBI Taxonomy" id="96344"/>
    <lineage>
        <taxon>Bacteria</taxon>
        <taxon>Pseudomonadati</taxon>
        <taxon>Pseudomonadota</taxon>
        <taxon>Betaproteobacteria</taxon>
        <taxon>Burkholderiales</taxon>
        <taxon>Burkholderiaceae</taxon>
        <taxon>Cupriavidus</taxon>
    </lineage>
</organism>
<sequence>MNAILVNAAACGQRLPQSITRRLSLPLIAAPMFRVSGPELVLAACRAGVIGSFPTANCRSTEELDAWMTRFGAELTPDDAPVCPNLIMRREALQQELDCLLRHRVEMVITSVGAPDAVVGPLHEIGCLVLADVASVRHARKAVAAGADGLILLTAGAGGQTGWANGFAFVRAVRSFFDGPVVLAGGISDAVGLLSAQVLGCDLAYMGTRFIATLESMAVDGYKDMLVSSELDDVMLSRAFTGLETNTLRPSIVASGLDPANLPTDMTQERADALYGSQGSAGIRRWRDIWSAGHSVSGVAQVETVAELVARTRREFDAARAAACRALAPDACI</sequence>
<evidence type="ECO:0000313" key="9">
    <source>
        <dbReference type="Proteomes" id="UP000256862"/>
    </source>
</evidence>
<dbReference type="GO" id="GO:0051213">
    <property type="term" value="F:dioxygenase activity"/>
    <property type="evidence" value="ECO:0007669"/>
    <property type="project" value="UniProtKB-KW"/>
</dbReference>
<evidence type="ECO:0000256" key="4">
    <source>
        <dbReference type="ARBA" id="ARBA00023002"/>
    </source>
</evidence>
<evidence type="ECO:0000313" key="7">
    <source>
        <dbReference type="EMBL" id="SPC10481.1"/>
    </source>
</evidence>
<evidence type="ECO:0000256" key="5">
    <source>
        <dbReference type="ARBA" id="ARBA00023033"/>
    </source>
</evidence>
<keyword evidence="5 6" id="KW-0503">Monooxygenase</keyword>
<evidence type="ECO:0000313" key="10">
    <source>
        <dbReference type="Proteomes" id="UP000623307"/>
    </source>
</evidence>
<dbReference type="Proteomes" id="UP000623307">
    <property type="component" value="Chromosome 1"/>
</dbReference>
<keyword evidence="10" id="KW-1185">Reference proteome</keyword>
<reference evidence="7 9" key="1">
    <citation type="submission" date="2018-01" db="EMBL/GenBank/DDBJ databases">
        <authorList>
            <person name="Clerissi C."/>
        </authorList>
    </citation>
    <scope>NUCLEOTIDE SEQUENCE</scope>
    <source>
        <strain evidence="7">Cupriavidus oxalaticus LMG 2235</strain>
        <plasmid evidence="9">co2235_mp</plasmid>
    </source>
</reference>
<dbReference type="EMBL" id="OGUS01000136">
    <property type="protein sequence ID" value="SPC19355.1"/>
    <property type="molecule type" value="Genomic_DNA"/>
</dbReference>
<keyword evidence="3" id="KW-0288">FMN</keyword>
<dbReference type="CDD" id="cd04730">
    <property type="entry name" value="NPD_like"/>
    <property type="match status" value="1"/>
</dbReference>
<dbReference type="SUPFAM" id="SSF51412">
    <property type="entry name" value="Inosine monophosphate dehydrogenase (IMPDH)"/>
    <property type="match status" value="1"/>
</dbReference>
<comment type="similarity">
    <text evidence="1">Belongs to the nitronate monooxygenase family. NMO class I subfamily.</text>
</comment>
<evidence type="ECO:0000313" key="6">
    <source>
        <dbReference type="EMBL" id="QRQ92045.1"/>
    </source>
</evidence>
<keyword evidence="2" id="KW-0285">Flavoprotein</keyword>
<dbReference type="GO" id="GO:0018580">
    <property type="term" value="F:nitronate monooxygenase activity"/>
    <property type="evidence" value="ECO:0007669"/>
    <property type="project" value="InterPro"/>
</dbReference>
<keyword evidence="7" id="KW-0223">Dioxygenase</keyword>
<dbReference type="OrthoDB" id="9778912at2"/>
<evidence type="ECO:0000256" key="3">
    <source>
        <dbReference type="ARBA" id="ARBA00022643"/>
    </source>
</evidence>
<dbReference type="Gene3D" id="3.20.20.70">
    <property type="entry name" value="Aldolase class I"/>
    <property type="match status" value="1"/>
</dbReference>
<evidence type="ECO:0000256" key="2">
    <source>
        <dbReference type="ARBA" id="ARBA00022630"/>
    </source>
</evidence>
<dbReference type="Pfam" id="PF03060">
    <property type="entry name" value="NMO"/>
    <property type="match status" value="1"/>
</dbReference>
<dbReference type="InterPro" id="IPR004136">
    <property type="entry name" value="NMO"/>
</dbReference>
<protein>
    <submittedName>
        <fullName evidence="7">2-nitropropane dioxygenase, NPD</fullName>
    </submittedName>
    <submittedName>
        <fullName evidence="6">Nitronate monooxygenase</fullName>
    </submittedName>
</protein>
<keyword evidence="4" id="KW-0560">Oxidoreductase</keyword>
<gene>
    <name evidence="8" type="ORF">CO2235_MP130090</name>
    <name evidence="7" type="ORF">CO2235_U910010</name>
    <name evidence="6" type="ORF">JTE92_03765</name>
</gene>
<dbReference type="PANTHER" id="PTHR42747:SF4">
    <property type="entry name" value="BLR1330 PROTEIN"/>
    <property type="match status" value="1"/>
</dbReference>
<reference evidence="6 10" key="3">
    <citation type="submission" date="2021-02" db="EMBL/GenBank/DDBJ databases">
        <title>Complete Genome Sequence of Cupriavidus oxalaticus Strain Ox1, a Soil Oxalate-Degrading Species.</title>
        <authorList>
            <person name="Palmieri F."/>
            <person name="Udriet P."/>
            <person name="Deuasquier M."/>
            <person name="Beaudoing E."/>
            <person name="Johnson S.L."/>
            <person name="Davenport K.W."/>
            <person name="Chain P.S."/>
            <person name="Bindschedler S."/>
            <person name="Junier P."/>
        </authorList>
    </citation>
    <scope>NUCLEOTIDE SEQUENCE [LARGE SCALE GENOMIC DNA]</scope>
    <source>
        <strain evidence="6 10">Ox1</strain>
    </source>
</reference>
<accession>A0A375GEX5</accession>
<dbReference type="AlphaFoldDB" id="A0A375GEX5"/>
<dbReference type="Proteomes" id="UP000256862">
    <property type="component" value="Plasmid CO2235_mp"/>
</dbReference>
<dbReference type="PANTHER" id="PTHR42747">
    <property type="entry name" value="NITRONATE MONOOXYGENASE-RELATED"/>
    <property type="match status" value="1"/>
</dbReference>